<dbReference type="InterPro" id="IPR019791">
    <property type="entry name" value="Haem_peroxidase_animal"/>
</dbReference>
<protein>
    <submittedName>
        <fullName evidence="2">Uncharacterized protein</fullName>
    </submittedName>
</protein>
<dbReference type="AlphaFoldDB" id="A0A075MQ72"/>
<name>A0A075MQ72_9ARCH</name>
<dbReference type="HOGENOM" id="CLU_201544_0_0_2"/>
<evidence type="ECO:0000313" key="2">
    <source>
        <dbReference type="EMBL" id="AIF83333.1"/>
    </source>
</evidence>
<dbReference type="RefSeq" id="WP_148700120.1">
    <property type="nucleotide sequence ID" value="NZ_CP007174.1"/>
</dbReference>
<gene>
    <name evidence="2" type="ORF">NTE_01264</name>
</gene>
<dbReference type="GeneID" id="41597069"/>
<feature type="region of interest" description="Disordered" evidence="1">
    <location>
        <begin position="1"/>
        <end position="30"/>
    </location>
</feature>
<dbReference type="EMBL" id="CP007174">
    <property type="protein sequence ID" value="AIF83333.1"/>
    <property type="molecule type" value="Genomic_DNA"/>
</dbReference>
<evidence type="ECO:0000256" key="1">
    <source>
        <dbReference type="SAM" id="MobiDB-lite"/>
    </source>
</evidence>
<dbReference type="KEGG" id="nev:NTE_01264"/>
<evidence type="ECO:0000313" key="3">
    <source>
        <dbReference type="Proteomes" id="UP000028194"/>
    </source>
</evidence>
<dbReference type="Proteomes" id="UP000028194">
    <property type="component" value="Chromosome"/>
</dbReference>
<proteinExistence type="predicted"/>
<organism evidence="2 3">
    <name type="scientific">Candidatus Nitrososphaera evergladensis SR1</name>
    <dbReference type="NCBI Taxonomy" id="1459636"/>
    <lineage>
        <taxon>Archaea</taxon>
        <taxon>Nitrososphaerota</taxon>
        <taxon>Nitrososphaeria</taxon>
        <taxon>Nitrososphaerales</taxon>
        <taxon>Nitrososphaeraceae</taxon>
        <taxon>Nitrososphaera</taxon>
    </lineage>
</organism>
<accession>A0A075MQ72</accession>
<dbReference type="PROSITE" id="PS50292">
    <property type="entry name" value="PEROXIDASE_3"/>
    <property type="match status" value="1"/>
</dbReference>
<keyword evidence="3" id="KW-1185">Reference proteome</keyword>
<sequence length="72" mass="8060">MSGQNIPENDKEEEIAELRSLGVDPKRKTGLDDKKELKELADIIKQSMLQDYKTAYSKKGSKFEQEAGSAAE</sequence>
<reference evidence="2 3" key="1">
    <citation type="journal article" date="2014" name="PLoS ONE">
        <title>Genome Sequence of Candidatus Nitrososphaera evergladensis from Group I.1b Enriched from Everglades Soil Reveals Novel Genomic Features of the Ammonia-Oxidizing Archaea.</title>
        <authorList>
            <person name="Zhalnina K.V."/>
            <person name="Dias R."/>
            <person name="Leonard M.T."/>
            <person name="Dorr de Quadros P."/>
            <person name="Camargo F.A."/>
            <person name="Drew J.C."/>
            <person name="Farmerie W.G."/>
            <person name="Daroub S.H."/>
            <person name="Triplett E.W."/>
        </authorList>
    </citation>
    <scope>NUCLEOTIDE SEQUENCE [LARGE SCALE GENOMIC DNA]</scope>
    <source>
        <strain evidence="2 3">SR1</strain>
    </source>
</reference>